<feature type="region of interest" description="Disordered" evidence="1">
    <location>
        <begin position="510"/>
        <end position="584"/>
    </location>
</feature>
<feature type="compositionally biased region" description="Polar residues" evidence="1">
    <location>
        <begin position="269"/>
        <end position="285"/>
    </location>
</feature>
<feature type="compositionally biased region" description="Polar residues" evidence="1">
    <location>
        <begin position="614"/>
        <end position="630"/>
    </location>
</feature>
<feature type="compositionally biased region" description="Low complexity" evidence="1">
    <location>
        <begin position="544"/>
        <end position="570"/>
    </location>
</feature>
<dbReference type="Proteomes" id="UP001152747">
    <property type="component" value="Unassembled WGS sequence"/>
</dbReference>
<name>A0A9P1IH82_9PELO</name>
<evidence type="ECO:0000313" key="4">
    <source>
        <dbReference type="EMBL" id="CAI5444066.1"/>
    </source>
</evidence>
<dbReference type="Gene3D" id="3.40.50.1820">
    <property type="entry name" value="alpha/beta hydrolase"/>
    <property type="match status" value="2"/>
</dbReference>
<dbReference type="OrthoDB" id="5842897at2759"/>
<evidence type="ECO:0000259" key="3">
    <source>
        <dbReference type="Pfam" id="PF00135"/>
    </source>
</evidence>
<dbReference type="InterPro" id="IPR050309">
    <property type="entry name" value="Type-B_Carboxylest/Lipase"/>
</dbReference>
<dbReference type="Pfam" id="PF00135">
    <property type="entry name" value="COesterase"/>
    <property type="match status" value="2"/>
</dbReference>
<accession>A0A9P1IH82</accession>
<feature type="compositionally biased region" description="Low complexity" evidence="1">
    <location>
        <begin position="510"/>
        <end position="537"/>
    </location>
</feature>
<dbReference type="EMBL" id="CANHGI010000003">
    <property type="protein sequence ID" value="CAI5444066.1"/>
    <property type="molecule type" value="Genomic_DNA"/>
</dbReference>
<feature type="compositionally biased region" description="Low complexity" evidence="1">
    <location>
        <begin position="599"/>
        <end position="613"/>
    </location>
</feature>
<evidence type="ECO:0000313" key="5">
    <source>
        <dbReference type="Proteomes" id="UP001152747"/>
    </source>
</evidence>
<dbReference type="InterPro" id="IPR002018">
    <property type="entry name" value="CarbesteraseB"/>
</dbReference>
<organism evidence="4 5">
    <name type="scientific">Caenorhabditis angaria</name>
    <dbReference type="NCBI Taxonomy" id="860376"/>
    <lineage>
        <taxon>Eukaryota</taxon>
        <taxon>Metazoa</taxon>
        <taxon>Ecdysozoa</taxon>
        <taxon>Nematoda</taxon>
        <taxon>Chromadorea</taxon>
        <taxon>Rhabditida</taxon>
        <taxon>Rhabditina</taxon>
        <taxon>Rhabditomorpha</taxon>
        <taxon>Rhabditoidea</taxon>
        <taxon>Rhabditidae</taxon>
        <taxon>Peloderinae</taxon>
        <taxon>Caenorhabditis</taxon>
    </lineage>
</organism>
<dbReference type="AlphaFoldDB" id="A0A9P1IH82"/>
<dbReference type="SUPFAM" id="SSF53474">
    <property type="entry name" value="alpha/beta-Hydrolases"/>
    <property type="match status" value="1"/>
</dbReference>
<dbReference type="InterPro" id="IPR029058">
    <property type="entry name" value="AB_hydrolase_fold"/>
</dbReference>
<feature type="chain" id="PRO_5040363531" description="Carboxylesterase type B domain-containing protein" evidence="2">
    <location>
        <begin position="26"/>
        <end position="839"/>
    </location>
</feature>
<dbReference type="InterPro" id="IPR019819">
    <property type="entry name" value="Carboxylesterase_B_CS"/>
</dbReference>
<protein>
    <recommendedName>
        <fullName evidence="3">Carboxylesterase type B domain-containing protein</fullName>
    </recommendedName>
</protein>
<proteinExistence type="predicted"/>
<evidence type="ECO:0000256" key="2">
    <source>
        <dbReference type="SAM" id="SignalP"/>
    </source>
</evidence>
<feature type="region of interest" description="Disordered" evidence="1">
    <location>
        <begin position="599"/>
        <end position="630"/>
    </location>
</feature>
<feature type="domain" description="Carboxylesterase type B" evidence="3">
    <location>
        <begin position="33"/>
        <end position="258"/>
    </location>
</feature>
<keyword evidence="5" id="KW-1185">Reference proteome</keyword>
<comment type="caution">
    <text evidence="4">The sequence shown here is derived from an EMBL/GenBank/DDBJ whole genome shotgun (WGS) entry which is preliminary data.</text>
</comment>
<feature type="signal peptide" evidence="2">
    <location>
        <begin position="1"/>
        <end position="25"/>
    </location>
</feature>
<dbReference type="PROSITE" id="PS51257">
    <property type="entry name" value="PROKAR_LIPOPROTEIN"/>
    <property type="match status" value="1"/>
</dbReference>
<dbReference type="PANTHER" id="PTHR11559">
    <property type="entry name" value="CARBOXYLESTERASE"/>
    <property type="match status" value="1"/>
</dbReference>
<dbReference type="PROSITE" id="PS00941">
    <property type="entry name" value="CARBOXYLESTERASE_B_2"/>
    <property type="match status" value="1"/>
</dbReference>
<reference evidence="4" key="1">
    <citation type="submission" date="2022-11" db="EMBL/GenBank/DDBJ databases">
        <authorList>
            <person name="Kikuchi T."/>
        </authorList>
    </citation>
    <scope>NUCLEOTIDE SEQUENCE</scope>
    <source>
        <strain evidence="4">PS1010</strain>
    </source>
</reference>
<feature type="region of interest" description="Disordered" evidence="1">
    <location>
        <begin position="267"/>
        <end position="288"/>
    </location>
</feature>
<feature type="compositionally biased region" description="Polar residues" evidence="1">
    <location>
        <begin position="571"/>
        <end position="584"/>
    </location>
</feature>
<evidence type="ECO:0000256" key="1">
    <source>
        <dbReference type="SAM" id="MobiDB-lite"/>
    </source>
</evidence>
<feature type="domain" description="Carboxylesterase type B" evidence="3">
    <location>
        <begin position="564"/>
        <end position="761"/>
    </location>
</feature>
<sequence>MRMNLNLFLNLIISILGLLVSLTSCQQQNYVTCNTAQGPVRGQTVDLGSDQSQLYSGRADVFTGIPYCQPPVNNLRFEPPQSISTFNSSVYDATSFKPKCPQTGLSGQQQQTSEDCLYLNIYTPNANGNGGTQMAVMIMIDGYNGFQNGGCDQSQVKGIVSNLVQRQIIVVTLQYRLGALGFFTTYTNTIQSNLGMLDQVEAIKWVKTNIHNFGGDPNKITVAGQNDGACAVSAHTLSPMSQGLINQAIISSGSIYSCYNPTPIVPGTQAPQGATQASSTVSPAGSQPMYDQASVGNAGYYQNTQTSTSSYNSASSSAQVFQDPSQQLASTLCNQTWTLQNMQNIQNCLKNYTVDFFVNQKPGGPTATWMIVRDTSFLPGSIDSLSSRRPNIPIIIGTVQDEDADYAFKLINTGKAQDSDNLDNWIFDFARKNKLNSTQTQNVSNIIGQNYEVDTGAGNTVQRDQPVQNLGQNQGQAYGQANQGQVQNQQFTSATSQIVYVNQYSGFGQANQNQYGNQQNQNSQNFNQNQNSNQNSQIYSSGTSQNQYGNQQMSSQNQNYQNFNQNQYSSGTSQNQYGNQNSQIYSSGNQQIYNQNQNSQNQNQYGNQQNTYNLQRDPSNNQQNSGSSYTSLQTITQIASDQSTSLTTTQIQSYMQNGNSVVRIYQFTYVSDVGRSTVPQTSDNWKPVFRGQDMYFLTMSETIWTTSNYTAEDRHVANQMGQQWSDFVKTGQVQNWSPTTSGNYNYCNLNSQPSQNQNYGQEARKVFQDQINPICQEAQNNFAIANNLTVPYSTSSSSYSNPLGTVVSKTPANVQYSNDAQNGQNFHITFQVQGFPNGK</sequence>
<keyword evidence="2" id="KW-0732">Signal</keyword>
<gene>
    <name evidence="4" type="ORF">CAMP_LOCUS6703</name>
</gene>